<dbReference type="Gene3D" id="2.40.100.10">
    <property type="entry name" value="Cyclophilin-like"/>
    <property type="match status" value="1"/>
</dbReference>
<comment type="function">
    <text evidence="1 2">PPIases accelerate the folding of proteins. It catalyzes the cis-trans isomerization of proline imidic peptide bonds in oligopeptides.</text>
</comment>
<feature type="compositionally biased region" description="Low complexity" evidence="3">
    <location>
        <begin position="56"/>
        <end position="80"/>
    </location>
</feature>
<dbReference type="PROSITE" id="PS50072">
    <property type="entry name" value="CSA_PPIASE_2"/>
    <property type="match status" value="1"/>
</dbReference>
<name>A0A3M9MB85_9MICO</name>
<sequence>MTDRIDLPTFAADPCLRALVTGRTCRGEPLLRLIRTRSVLGAACLLTVTGVTGCGSSTSNPGVGSASSSGTPSVGVSGTSLRCSKPPAPAQSAPQLKLPSKKAAEGRTFTAVVQTTCGNVTFRLYGAKAPQTVASFLQLAGGYWDNSPCHRLTTQGIYVLQCGDPTGTGSGSPGYVFGIENAPADGDYPAGTVAMARGSSPDSNGGQFFIVYKDTKLPVDSGGYSIFGKVTHGMKVINAVAAAGTNSPTGDGAPAQPISILKVTVTEKKA</sequence>
<protein>
    <recommendedName>
        <fullName evidence="2">Peptidyl-prolyl cis-trans isomerase</fullName>
        <shortName evidence="2">PPIase</shortName>
        <ecNumber evidence="2">5.2.1.8</ecNumber>
    </recommendedName>
</protein>
<dbReference type="InterPro" id="IPR044666">
    <property type="entry name" value="Cyclophilin_A-like"/>
</dbReference>
<dbReference type="InterPro" id="IPR029000">
    <property type="entry name" value="Cyclophilin-like_dom_sf"/>
</dbReference>
<evidence type="ECO:0000256" key="1">
    <source>
        <dbReference type="ARBA" id="ARBA00002388"/>
    </source>
</evidence>
<comment type="caution">
    <text evidence="5">The sequence shown here is derived from an EMBL/GenBank/DDBJ whole genome shotgun (WGS) entry which is preliminary data.</text>
</comment>
<dbReference type="OrthoDB" id="5507614at2"/>
<dbReference type="Pfam" id="PF00160">
    <property type="entry name" value="Pro_isomerase"/>
    <property type="match status" value="1"/>
</dbReference>
<dbReference type="EMBL" id="RJJQ01000007">
    <property type="protein sequence ID" value="RNI22832.1"/>
    <property type="molecule type" value="Genomic_DNA"/>
</dbReference>
<evidence type="ECO:0000256" key="3">
    <source>
        <dbReference type="SAM" id="MobiDB-lite"/>
    </source>
</evidence>
<reference evidence="5 6" key="1">
    <citation type="submission" date="2018-11" db="EMBL/GenBank/DDBJ databases">
        <title>Draft genome of Simplicispira Flexivirga sp. BO-16.</title>
        <authorList>
            <person name="Im W.T."/>
        </authorList>
    </citation>
    <scope>NUCLEOTIDE SEQUENCE [LARGE SCALE GENOMIC DNA]</scope>
    <source>
        <strain evidence="5 6">BO-16</strain>
    </source>
</reference>
<proteinExistence type="inferred from homology"/>
<dbReference type="InterPro" id="IPR002130">
    <property type="entry name" value="Cyclophilin-type_PPIase_dom"/>
</dbReference>
<feature type="region of interest" description="Disordered" evidence="3">
    <location>
        <begin position="56"/>
        <end position="99"/>
    </location>
</feature>
<dbReference type="PRINTS" id="PR00153">
    <property type="entry name" value="CSAPPISMRASE"/>
</dbReference>
<organism evidence="5 6">
    <name type="scientific">Flexivirga caeni</name>
    <dbReference type="NCBI Taxonomy" id="2294115"/>
    <lineage>
        <taxon>Bacteria</taxon>
        <taxon>Bacillati</taxon>
        <taxon>Actinomycetota</taxon>
        <taxon>Actinomycetes</taxon>
        <taxon>Micrococcales</taxon>
        <taxon>Dermacoccaceae</taxon>
        <taxon>Flexivirga</taxon>
    </lineage>
</organism>
<dbReference type="AlphaFoldDB" id="A0A3M9MB85"/>
<keyword evidence="2" id="KW-0697">Rotamase</keyword>
<evidence type="ECO:0000259" key="4">
    <source>
        <dbReference type="PROSITE" id="PS50072"/>
    </source>
</evidence>
<dbReference type="PANTHER" id="PTHR45625:SF3">
    <property type="entry name" value="PEPTIDYL-PROLYL CIS-TRANS ISOMERASE B-RELATED"/>
    <property type="match status" value="1"/>
</dbReference>
<dbReference type="PANTHER" id="PTHR45625">
    <property type="entry name" value="PEPTIDYL-PROLYL CIS-TRANS ISOMERASE-RELATED"/>
    <property type="match status" value="1"/>
</dbReference>
<dbReference type="SUPFAM" id="SSF50891">
    <property type="entry name" value="Cyclophilin-like"/>
    <property type="match status" value="1"/>
</dbReference>
<keyword evidence="6" id="KW-1185">Reference proteome</keyword>
<keyword evidence="2 5" id="KW-0413">Isomerase</keyword>
<gene>
    <name evidence="5" type="ORF">EFY87_08450</name>
</gene>
<evidence type="ECO:0000256" key="2">
    <source>
        <dbReference type="RuleBase" id="RU363019"/>
    </source>
</evidence>
<evidence type="ECO:0000313" key="6">
    <source>
        <dbReference type="Proteomes" id="UP000271678"/>
    </source>
</evidence>
<dbReference type="Proteomes" id="UP000271678">
    <property type="component" value="Unassembled WGS sequence"/>
</dbReference>
<feature type="domain" description="PPIase cyclophilin-type" evidence="4">
    <location>
        <begin position="118"/>
        <end position="265"/>
    </location>
</feature>
<dbReference type="EC" id="5.2.1.8" evidence="2"/>
<dbReference type="GO" id="GO:0003755">
    <property type="term" value="F:peptidyl-prolyl cis-trans isomerase activity"/>
    <property type="evidence" value="ECO:0007669"/>
    <property type="project" value="UniProtKB-UniRule"/>
</dbReference>
<comment type="similarity">
    <text evidence="2">Belongs to the cyclophilin-type PPIase family.</text>
</comment>
<accession>A0A3M9MB85</accession>
<evidence type="ECO:0000313" key="5">
    <source>
        <dbReference type="EMBL" id="RNI22832.1"/>
    </source>
</evidence>
<comment type="catalytic activity">
    <reaction evidence="2">
        <text>[protein]-peptidylproline (omega=180) = [protein]-peptidylproline (omega=0)</text>
        <dbReference type="Rhea" id="RHEA:16237"/>
        <dbReference type="Rhea" id="RHEA-COMP:10747"/>
        <dbReference type="Rhea" id="RHEA-COMP:10748"/>
        <dbReference type="ChEBI" id="CHEBI:83833"/>
        <dbReference type="ChEBI" id="CHEBI:83834"/>
        <dbReference type="EC" id="5.2.1.8"/>
    </reaction>
</comment>